<evidence type="ECO:0000256" key="1">
    <source>
        <dbReference type="ARBA" id="ARBA00002883"/>
    </source>
</evidence>
<evidence type="ECO:0000259" key="9">
    <source>
        <dbReference type="Pfam" id="PF22916"/>
    </source>
</evidence>
<keyword evidence="6" id="KW-0690">Ribosome biogenesis</keyword>
<feature type="region of interest" description="Disordered" evidence="7">
    <location>
        <begin position="1"/>
        <end position="49"/>
    </location>
</feature>
<keyword evidence="11" id="KW-1185">Reference proteome</keyword>
<comment type="subcellular location">
    <subcellularLocation>
        <location evidence="2 6">Nucleus</location>
        <location evidence="2 6">Nucleolus</location>
    </subcellularLocation>
</comment>
<comment type="caution">
    <text evidence="10">The sequence shown here is derived from an EMBL/GenBank/DDBJ whole genome shotgun (WGS) entry which is preliminary data.</text>
</comment>
<dbReference type="GO" id="GO:0032040">
    <property type="term" value="C:small-subunit processome"/>
    <property type="evidence" value="ECO:0007669"/>
    <property type="project" value="TreeGrafter"/>
</dbReference>
<evidence type="ECO:0000259" key="8">
    <source>
        <dbReference type="Pfam" id="PF06862"/>
    </source>
</evidence>
<reference evidence="10" key="1">
    <citation type="submission" date="2020-05" db="EMBL/GenBank/DDBJ databases">
        <title>Phylogenomic resolution of chytrid fungi.</title>
        <authorList>
            <person name="Stajich J.E."/>
            <person name="Amses K."/>
            <person name="Simmons R."/>
            <person name="Seto K."/>
            <person name="Myers J."/>
            <person name="Bonds A."/>
            <person name="Quandt C.A."/>
            <person name="Barry K."/>
            <person name="Liu P."/>
            <person name="Grigoriev I."/>
            <person name="Longcore J.E."/>
            <person name="James T.Y."/>
        </authorList>
    </citation>
    <scope>NUCLEOTIDE SEQUENCE</scope>
    <source>
        <strain evidence="10">PLAUS21</strain>
    </source>
</reference>
<dbReference type="Proteomes" id="UP001210925">
    <property type="component" value="Unassembled WGS sequence"/>
</dbReference>
<evidence type="ECO:0000256" key="2">
    <source>
        <dbReference type="ARBA" id="ARBA00004604"/>
    </source>
</evidence>
<dbReference type="InterPro" id="IPR010678">
    <property type="entry name" value="UTP25"/>
</dbReference>
<gene>
    <name evidence="10" type="primary">UTP25</name>
    <name evidence="10" type="ORF">HK103_003640</name>
</gene>
<evidence type="ECO:0000256" key="5">
    <source>
        <dbReference type="ARBA" id="ARBA00023242"/>
    </source>
</evidence>
<keyword evidence="5 6" id="KW-0539">Nucleus</keyword>
<proteinExistence type="inferred from homology"/>
<dbReference type="PANTHER" id="PTHR12933:SF0">
    <property type="entry name" value="U3 SMALL NUCLEOLAR RNA-ASSOCIATED PROTEIN 25 HOMOLOG"/>
    <property type="match status" value="1"/>
</dbReference>
<keyword evidence="6" id="KW-0687">Ribonucleoprotein</keyword>
<feature type="compositionally biased region" description="Basic and acidic residues" evidence="7">
    <location>
        <begin position="17"/>
        <end position="26"/>
    </location>
</feature>
<dbReference type="GO" id="GO:0034511">
    <property type="term" value="F:U3 snoRNA binding"/>
    <property type="evidence" value="ECO:0007669"/>
    <property type="project" value="InterPro"/>
</dbReference>
<evidence type="ECO:0000313" key="10">
    <source>
        <dbReference type="EMBL" id="KAJ3258352.1"/>
    </source>
</evidence>
<feature type="compositionally biased region" description="Acidic residues" evidence="7">
    <location>
        <begin position="27"/>
        <end position="48"/>
    </location>
</feature>
<dbReference type="GO" id="GO:0019843">
    <property type="term" value="F:rRNA binding"/>
    <property type="evidence" value="ECO:0007669"/>
    <property type="project" value="TreeGrafter"/>
</dbReference>
<evidence type="ECO:0000256" key="6">
    <source>
        <dbReference type="RuleBase" id="RU365070"/>
    </source>
</evidence>
<feature type="compositionally biased region" description="Basic residues" evidence="7">
    <location>
        <begin position="1"/>
        <end position="16"/>
    </location>
</feature>
<dbReference type="GO" id="GO:0000462">
    <property type="term" value="P:maturation of SSU-rRNA from tricistronic rRNA transcript (SSU-rRNA, 5.8S rRNA, LSU-rRNA)"/>
    <property type="evidence" value="ECO:0007669"/>
    <property type="project" value="TreeGrafter"/>
</dbReference>
<name>A0AAD5UHM9_9FUNG</name>
<dbReference type="Pfam" id="PF06862">
    <property type="entry name" value="Utp25_C"/>
    <property type="match status" value="1"/>
</dbReference>
<sequence>MAKRQNAKGQGKKKAFKNNDKEFVREEEIEEEDEEIHEELIEEDEEVEVLEREEMDKDDLDEQGLDDYFEGHFGDQISEKIENLSIKVDTNEWTHEANTDEILKRILHSTINAVDVSSPSVNSIKTRLREPWQTLNGKLLKKTKSTTFTPLQSKLFGFMNSYSDLFYANETFEMQDDIRHLIALHTLNHVYKTRDRVLKNNSKLKLDQSLELRDQGFTRPKVLIILPLKNHAFTLIKDIINLSGTTQHDNKKRFMDEFGGDSTPDPRKPDDFNKMFEGNIDDCFKIGLKFSRKQLKLYSSFYSSDVIIASPLGLQIIIGSEGDKKRDFDFLSSIEVVIMDHSEMFLMQNWDHLKHLYKHLNIIPKNNHGCDFSRTRNYILDNKLQYVRQNIIISRFNAPEINSLIGNFSKNVGGRVKISREYEGVIQDVAIQVPQVFLKLPSCALKDLPDTRFNFFVSKVLPTLRRSLVEQPHTLIIIPSYFDFVRVRNYLKEHNYNIGAISEYSSRSKVDRTRNYFKEGEIKFLLYSERYHYFRRPNLKGVRHIVFYGCPVFEYYAELVNMLNNDNFNESTCTLVFSQYDKLALERIIGNSRAERLIKAQKEAFMFTSQ</sequence>
<organism evidence="10 11">
    <name type="scientific">Boothiomyces macroporosus</name>
    <dbReference type="NCBI Taxonomy" id="261099"/>
    <lineage>
        <taxon>Eukaryota</taxon>
        <taxon>Fungi</taxon>
        <taxon>Fungi incertae sedis</taxon>
        <taxon>Chytridiomycota</taxon>
        <taxon>Chytridiomycota incertae sedis</taxon>
        <taxon>Chytridiomycetes</taxon>
        <taxon>Rhizophydiales</taxon>
        <taxon>Terramycetaceae</taxon>
        <taxon>Boothiomyces</taxon>
    </lineage>
</organism>
<dbReference type="InterPro" id="IPR053940">
    <property type="entry name" value="UTP25_NTPase-like"/>
</dbReference>
<comment type="similarity">
    <text evidence="3 6">Belongs to the UTP25 family.</text>
</comment>
<evidence type="ECO:0000313" key="11">
    <source>
        <dbReference type="Proteomes" id="UP001210925"/>
    </source>
</evidence>
<feature type="domain" description="UTP25 C-terminal" evidence="8">
    <location>
        <begin position="426"/>
        <end position="607"/>
    </location>
</feature>
<feature type="domain" description="UTP25 NTP hydrolase-like" evidence="9">
    <location>
        <begin position="162"/>
        <end position="416"/>
    </location>
</feature>
<dbReference type="AlphaFoldDB" id="A0AAD5UHM9"/>
<dbReference type="PANTHER" id="PTHR12933">
    <property type="entry name" value="ORF PROTEIN-RELATED"/>
    <property type="match status" value="1"/>
</dbReference>
<dbReference type="Pfam" id="PF22916">
    <property type="entry name" value="UTP25_NTPase-like"/>
    <property type="match status" value="1"/>
</dbReference>
<evidence type="ECO:0000256" key="7">
    <source>
        <dbReference type="SAM" id="MobiDB-lite"/>
    </source>
</evidence>
<evidence type="ECO:0000256" key="4">
    <source>
        <dbReference type="ARBA" id="ARBA00015422"/>
    </source>
</evidence>
<comment type="function">
    <text evidence="1 6">DEAD-box RNA helicase-like protein required for pre-18S rRNA processing, specifically at sites A0, A1, and A2.</text>
</comment>
<evidence type="ECO:0000256" key="3">
    <source>
        <dbReference type="ARBA" id="ARBA00009223"/>
    </source>
</evidence>
<protein>
    <recommendedName>
        <fullName evidence="4 6">U3 small nucleolar RNA-associated protein 25</fullName>
        <shortName evidence="6">U3 snoRNA-associated protein 25</shortName>
    </recommendedName>
</protein>
<accession>A0AAD5UHM9</accession>
<dbReference type="EMBL" id="JADGKB010000028">
    <property type="protein sequence ID" value="KAJ3258352.1"/>
    <property type="molecule type" value="Genomic_DNA"/>
</dbReference>
<dbReference type="InterPro" id="IPR053939">
    <property type="entry name" value="UTP25_C"/>
</dbReference>
<comment type="subunit">
    <text evidence="6">Component of the ribosomal small subunit (SSU) processome composed of at least 40 protein subunits and snoRNA U3.</text>
</comment>
<keyword evidence="6" id="KW-0698">rRNA processing</keyword>